<dbReference type="GO" id="GO:0008821">
    <property type="term" value="F:crossover junction DNA endonuclease activity"/>
    <property type="evidence" value="ECO:0007669"/>
    <property type="project" value="TreeGrafter"/>
</dbReference>
<evidence type="ECO:0000256" key="9">
    <source>
        <dbReference type="ARBA" id="ARBA00022842"/>
    </source>
</evidence>
<comment type="cofactor">
    <cofactor evidence="1">
        <name>Mg(2+)</name>
        <dbReference type="ChEBI" id="CHEBI:18420"/>
    </cofactor>
</comment>
<dbReference type="EMBL" id="REGN01007836">
    <property type="protein sequence ID" value="RNA05147.1"/>
    <property type="molecule type" value="Genomic_DNA"/>
</dbReference>
<evidence type="ECO:0000313" key="16">
    <source>
        <dbReference type="Proteomes" id="UP000276133"/>
    </source>
</evidence>
<dbReference type="Proteomes" id="UP000276133">
    <property type="component" value="Unassembled WGS sequence"/>
</dbReference>
<evidence type="ECO:0000256" key="3">
    <source>
        <dbReference type="ARBA" id="ARBA00005313"/>
    </source>
</evidence>
<name>A0A3M7Q127_BRAPC</name>
<organism evidence="15 16">
    <name type="scientific">Brachionus plicatilis</name>
    <name type="common">Marine rotifer</name>
    <name type="synonym">Brachionus muelleri</name>
    <dbReference type="NCBI Taxonomy" id="10195"/>
    <lineage>
        <taxon>Eukaryota</taxon>
        <taxon>Metazoa</taxon>
        <taxon>Spiralia</taxon>
        <taxon>Gnathifera</taxon>
        <taxon>Rotifera</taxon>
        <taxon>Eurotatoria</taxon>
        <taxon>Monogononta</taxon>
        <taxon>Pseudotrocha</taxon>
        <taxon>Ploima</taxon>
        <taxon>Brachionidae</taxon>
        <taxon>Brachionus</taxon>
    </lineage>
</organism>
<comment type="similarity">
    <text evidence="3">Belongs to the EME1/MMS4 family.</text>
</comment>
<dbReference type="GO" id="GO:0000712">
    <property type="term" value="P:resolution of meiotic recombination intermediates"/>
    <property type="evidence" value="ECO:0007669"/>
    <property type="project" value="TreeGrafter"/>
</dbReference>
<dbReference type="PANTHER" id="PTHR21077:SF5">
    <property type="entry name" value="CROSSOVER JUNCTION ENDONUCLEASE MMS4"/>
    <property type="match status" value="1"/>
</dbReference>
<keyword evidence="10" id="KW-0233">DNA recombination</keyword>
<evidence type="ECO:0000256" key="8">
    <source>
        <dbReference type="ARBA" id="ARBA00022801"/>
    </source>
</evidence>
<protein>
    <submittedName>
        <fullName evidence="15">Crossover junction endonuclease EME1</fullName>
    </submittedName>
</protein>
<dbReference type="Gene3D" id="3.40.50.10130">
    <property type="match status" value="1"/>
</dbReference>
<dbReference type="GO" id="GO:0046872">
    <property type="term" value="F:metal ion binding"/>
    <property type="evidence" value="ECO:0007669"/>
    <property type="project" value="UniProtKB-KW"/>
</dbReference>
<keyword evidence="12" id="KW-0539">Nucleus</keyword>
<evidence type="ECO:0000313" key="15">
    <source>
        <dbReference type="EMBL" id="RNA05147.1"/>
    </source>
</evidence>
<proteinExistence type="inferred from homology"/>
<keyword evidence="13" id="KW-0469">Meiosis</keyword>
<sequence length="227" mass="25779">MSERLFCGVKVWIDKHFIQGTKGAGELLTNLEKSSIQTIIEQLPVKNGIFWTRKSSNSKEPCHQETQHDHLIVKIDLDNFIEKVSSEKLCDLISFVKWSKQSAQVTQMTLVVPGFKSFQKSVKNVETQEFVKPSKKSKINKWQLNNALLSLELVENCCIRSYDSSDELKDLILSYTKSVAEYLSKIGGADNLMFCDKSIEKSQAKVSKDGQGLINLWKDILESFPLV</sequence>
<keyword evidence="8" id="KW-0378">Hydrolase</keyword>
<dbReference type="OrthoDB" id="343092at2759"/>
<dbReference type="GO" id="GO:0031573">
    <property type="term" value="P:mitotic intra-S DNA damage checkpoint signaling"/>
    <property type="evidence" value="ECO:0007669"/>
    <property type="project" value="TreeGrafter"/>
</dbReference>
<accession>A0A3M7Q127</accession>
<dbReference type="PANTHER" id="PTHR21077">
    <property type="entry name" value="EME1 PROTEIN"/>
    <property type="match status" value="1"/>
</dbReference>
<dbReference type="GO" id="GO:0005634">
    <property type="term" value="C:nucleus"/>
    <property type="evidence" value="ECO:0007669"/>
    <property type="project" value="UniProtKB-SubCell"/>
</dbReference>
<evidence type="ECO:0000256" key="10">
    <source>
        <dbReference type="ARBA" id="ARBA00023172"/>
    </source>
</evidence>
<dbReference type="GO" id="GO:0048476">
    <property type="term" value="C:Holliday junction resolvase complex"/>
    <property type="evidence" value="ECO:0007669"/>
    <property type="project" value="InterPro"/>
</dbReference>
<dbReference type="GO" id="GO:0006302">
    <property type="term" value="P:double-strand break repair"/>
    <property type="evidence" value="ECO:0007669"/>
    <property type="project" value="TreeGrafter"/>
</dbReference>
<evidence type="ECO:0000256" key="7">
    <source>
        <dbReference type="ARBA" id="ARBA00022763"/>
    </source>
</evidence>
<evidence type="ECO:0000256" key="13">
    <source>
        <dbReference type="ARBA" id="ARBA00023254"/>
    </source>
</evidence>
<evidence type="ECO:0000256" key="5">
    <source>
        <dbReference type="ARBA" id="ARBA00022723"/>
    </source>
</evidence>
<dbReference type="GO" id="GO:0003677">
    <property type="term" value="F:DNA binding"/>
    <property type="evidence" value="ECO:0007669"/>
    <property type="project" value="InterPro"/>
</dbReference>
<keyword evidence="11" id="KW-0234">DNA repair</keyword>
<comment type="caution">
    <text evidence="15">The sequence shown here is derived from an EMBL/GenBank/DDBJ whole genome shotgun (WGS) entry which is preliminary data.</text>
</comment>
<feature type="non-terminal residue" evidence="15">
    <location>
        <position position="227"/>
    </location>
</feature>
<dbReference type="AlphaFoldDB" id="A0A3M7Q127"/>
<evidence type="ECO:0000256" key="6">
    <source>
        <dbReference type="ARBA" id="ARBA00022759"/>
    </source>
</evidence>
<dbReference type="GO" id="GO:0031297">
    <property type="term" value="P:replication fork processing"/>
    <property type="evidence" value="ECO:0007669"/>
    <property type="project" value="TreeGrafter"/>
</dbReference>
<comment type="subcellular location">
    <subcellularLocation>
        <location evidence="2">Nucleus</location>
    </subcellularLocation>
</comment>
<keyword evidence="7" id="KW-0227">DNA damage</keyword>
<dbReference type="Pfam" id="PF02732">
    <property type="entry name" value="ERCC4"/>
    <property type="match status" value="1"/>
</dbReference>
<keyword evidence="6 15" id="KW-0255">Endonuclease</keyword>
<evidence type="ECO:0000256" key="12">
    <source>
        <dbReference type="ARBA" id="ARBA00023242"/>
    </source>
</evidence>
<evidence type="ECO:0000256" key="2">
    <source>
        <dbReference type="ARBA" id="ARBA00004123"/>
    </source>
</evidence>
<evidence type="ECO:0000256" key="1">
    <source>
        <dbReference type="ARBA" id="ARBA00001946"/>
    </source>
</evidence>
<feature type="domain" description="ERCC4" evidence="14">
    <location>
        <begin position="28"/>
        <end position="172"/>
    </location>
</feature>
<dbReference type="InterPro" id="IPR033310">
    <property type="entry name" value="Mms4/EME1/EME2"/>
</dbReference>
<keyword evidence="5" id="KW-0479">Metal-binding</keyword>
<gene>
    <name evidence="15" type="ORF">BpHYR1_048286</name>
</gene>
<dbReference type="InterPro" id="IPR006166">
    <property type="entry name" value="ERCC4_domain"/>
</dbReference>
<evidence type="ECO:0000256" key="4">
    <source>
        <dbReference type="ARBA" id="ARBA00022722"/>
    </source>
</evidence>
<reference evidence="15 16" key="1">
    <citation type="journal article" date="2018" name="Sci. Rep.">
        <title>Genomic signatures of local adaptation to the degree of environmental predictability in rotifers.</title>
        <authorList>
            <person name="Franch-Gras L."/>
            <person name="Hahn C."/>
            <person name="Garcia-Roger E.M."/>
            <person name="Carmona M.J."/>
            <person name="Serra M."/>
            <person name="Gomez A."/>
        </authorList>
    </citation>
    <scope>NUCLEOTIDE SEQUENCE [LARGE SCALE GENOMIC DNA]</scope>
    <source>
        <strain evidence="15">HYR1</strain>
    </source>
</reference>
<keyword evidence="9" id="KW-0460">Magnesium</keyword>
<keyword evidence="16" id="KW-1185">Reference proteome</keyword>
<evidence type="ECO:0000259" key="14">
    <source>
        <dbReference type="Pfam" id="PF02732"/>
    </source>
</evidence>
<evidence type="ECO:0000256" key="11">
    <source>
        <dbReference type="ARBA" id="ARBA00023204"/>
    </source>
</evidence>
<keyword evidence="4" id="KW-0540">Nuclease</keyword>